<gene>
    <name evidence="3" type="ORF">DS742_13630</name>
    <name evidence="2" type="ORF">LAD12857_46330</name>
</gene>
<proteinExistence type="predicted"/>
<keyword evidence="5" id="KW-1185">Reference proteome</keyword>
<dbReference type="AlphaFoldDB" id="A0A3E2NBX0"/>
<dbReference type="Proteomes" id="UP000260680">
    <property type="component" value="Unassembled WGS sequence"/>
</dbReference>
<reference evidence="3 4" key="1">
    <citation type="submission" date="2018-07" db="EMBL/GenBank/DDBJ databases">
        <title>New species, Clostridium PI-S10-A1B.</title>
        <authorList>
            <person name="Krishna G."/>
            <person name="Summeta K."/>
            <person name="Shikha S."/>
            <person name="Prabhu P.B."/>
            <person name="Suresh K."/>
        </authorList>
    </citation>
    <scope>NUCLEOTIDE SEQUENCE [LARGE SCALE GENOMIC DNA]</scope>
    <source>
        <strain evidence="3 4">PI-S10-A1B</strain>
    </source>
</reference>
<keyword evidence="1" id="KW-0472">Membrane</keyword>
<protein>
    <submittedName>
        <fullName evidence="3">Uncharacterized protein</fullName>
    </submittedName>
</protein>
<keyword evidence="1" id="KW-0812">Transmembrane</keyword>
<keyword evidence="1" id="KW-1133">Transmembrane helix</keyword>
<evidence type="ECO:0000313" key="4">
    <source>
        <dbReference type="Proteomes" id="UP000260680"/>
    </source>
</evidence>
<accession>A0A3E2NBX0</accession>
<comment type="caution">
    <text evidence="3">The sequence shown here is derived from an EMBL/GenBank/DDBJ whole genome shotgun (WGS) entry which is preliminary data.</text>
</comment>
<evidence type="ECO:0000313" key="2">
    <source>
        <dbReference type="EMBL" id="GLB32710.1"/>
    </source>
</evidence>
<dbReference type="EMBL" id="QOHO01000041">
    <property type="protein sequence ID" value="RFZ78381.1"/>
    <property type="molecule type" value="Genomic_DNA"/>
</dbReference>
<feature type="transmembrane region" description="Helical" evidence="1">
    <location>
        <begin position="21"/>
        <end position="44"/>
    </location>
</feature>
<dbReference type="EMBL" id="BRPJ01000100">
    <property type="protein sequence ID" value="GLB32710.1"/>
    <property type="molecule type" value="Genomic_DNA"/>
</dbReference>
<evidence type="ECO:0000313" key="5">
    <source>
        <dbReference type="Proteomes" id="UP001419084"/>
    </source>
</evidence>
<name>A0A3E2NBX0_9FIRM</name>
<organism evidence="3 4">
    <name type="scientific">Lacrimispora amygdalina</name>
    <dbReference type="NCBI Taxonomy" id="253257"/>
    <lineage>
        <taxon>Bacteria</taxon>
        <taxon>Bacillati</taxon>
        <taxon>Bacillota</taxon>
        <taxon>Clostridia</taxon>
        <taxon>Lachnospirales</taxon>
        <taxon>Lachnospiraceae</taxon>
        <taxon>Lacrimispora</taxon>
    </lineage>
</organism>
<evidence type="ECO:0000256" key="1">
    <source>
        <dbReference type="SAM" id="Phobius"/>
    </source>
</evidence>
<sequence length="387" mass="43000">MNLMNFLKKNSARPALCNNKKILFIWAAGIAAVIALAAAGWHYFPIYYARFYLARSALQTQGILKELWGNEKGEGDAYEDSVKLVIDEAFVNGKQVLVLPGGLGISFTEQRDLENTFTQGKVDVYFLGAIREGAEYWADAGQVVIQVPQISAAVVKTTQTDVKDQIGISPIPNKKEKLKNSLKQLQDHIADMMERSRIEFTGRDKNGVTIRALVPAGQFDSVLKETGALLEEVPGKEPESWAKLLKERKTEGETQEILFSIRKDLSISQIIIPGLAYAGFQRMENQGALLSGRITGSDGEINFDTTVYFGNGEEEKRTLQIKELNIIYNKNDLNLKLKLSGGYEGGRISAGILDHDRLSAQGEETVSLSELKEKFMEMIKFLGLEVK</sequence>
<dbReference type="Proteomes" id="UP001419084">
    <property type="component" value="Unassembled WGS sequence"/>
</dbReference>
<reference evidence="2 5" key="2">
    <citation type="journal article" date="2024" name="Int. J. Syst. Evol. Microbiol.">
        <title>Lacrimispora brassicae sp. nov. isolated from fermented cabbage, and proposal of Clostridium indicum Gundawar et al. 2019 and Clostridium methoxybenzovorans Mechichi et al. 1999 as heterotypic synonyms of Lacrimispora amygdalina (Parshina et al. 2003) Haas and Blanchard 2020 and Lacrimispora indolis (McClung and McCoy 1957) Haas and Blanchard 2020, respectively.</title>
        <authorList>
            <person name="Kobayashi H."/>
            <person name="Tanizawa Y."/>
            <person name="Sakamoto M."/>
            <person name="Ohkuma M."/>
            <person name="Tohno M."/>
        </authorList>
    </citation>
    <scope>NUCLEOTIDE SEQUENCE [LARGE SCALE GENOMIC DNA]</scope>
    <source>
        <strain evidence="2 5">DSM 12857</strain>
    </source>
</reference>
<evidence type="ECO:0000313" key="3">
    <source>
        <dbReference type="EMBL" id="RFZ78381.1"/>
    </source>
</evidence>